<keyword evidence="11 14" id="KW-0066">ATP synthesis</keyword>
<evidence type="ECO:0000256" key="15">
    <source>
        <dbReference type="RuleBase" id="RU003848"/>
    </source>
</evidence>
<evidence type="ECO:0000256" key="4">
    <source>
        <dbReference type="ARBA" id="ARBA00022475"/>
    </source>
</evidence>
<keyword evidence="3 14" id="KW-0813">Transport</keyword>
<feature type="transmembrane region" description="Helical" evidence="14">
    <location>
        <begin position="26"/>
        <end position="45"/>
    </location>
</feature>
<evidence type="ECO:0000256" key="2">
    <source>
        <dbReference type="ARBA" id="ARBA00005513"/>
    </source>
</evidence>
<sequence>MISSHNVMAAGEETTQSILLPAVYDIMWSAVVFVVLLLVIWKYALPRVYTLLDARTEAIAGGIEKAERAQAEADAAKAELTAQLAEARAEAGRIREQARVDATAIAAEIKEQATADAARITASAQSQIEAERQQAVVSLRSEVGSLAIDLASGVIGQSLTDDQRSTALVDRFLADLEASETAGRTGSAS</sequence>
<dbReference type="InterPro" id="IPR002146">
    <property type="entry name" value="ATP_synth_b/b'su_bac/chlpt"/>
</dbReference>
<keyword evidence="16" id="KW-0175">Coiled coil</keyword>
<evidence type="ECO:0000256" key="8">
    <source>
        <dbReference type="ARBA" id="ARBA00022989"/>
    </source>
</evidence>
<gene>
    <name evidence="14" type="primary">atpF</name>
    <name evidence="17" type="ORF">AWH51_01540</name>
</gene>
<dbReference type="OrthoDB" id="5243563at2"/>
<keyword evidence="6 14" id="KW-0812">Transmembrane</keyword>
<evidence type="ECO:0000313" key="18">
    <source>
        <dbReference type="Proteomes" id="UP000076218"/>
    </source>
</evidence>
<dbReference type="GO" id="GO:0046933">
    <property type="term" value="F:proton-transporting ATP synthase activity, rotational mechanism"/>
    <property type="evidence" value="ECO:0007669"/>
    <property type="project" value="UniProtKB-UniRule"/>
</dbReference>
<dbReference type="InterPro" id="IPR050059">
    <property type="entry name" value="ATP_synthase_B_chain"/>
</dbReference>
<keyword evidence="9 14" id="KW-0406">Ion transport</keyword>
<name>A0A154UXE2_9MICO</name>
<dbReference type="NCBIfam" id="NF004412">
    <property type="entry name" value="PRK05759.1-3"/>
    <property type="match status" value="1"/>
</dbReference>
<feature type="coiled-coil region" evidence="16">
    <location>
        <begin position="59"/>
        <end position="97"/>
    </location>
</feature>
<evidence type="ECO:0000256" key="12">
    <source>
        <dbReference type="ARBA" id="ARBA00025198"/>
    </source>
</evidence>
<evidence type="ECO:0000256" key="13">
    <source>
        <dbReference type="ARBA" id="ARBA00025830"/>
    </source>
</evidence>
<comment type="function">
    <text evidence="12 14">F(1)F(0) ATP synthase produces ATP from ADP in the presence of a proton or sodium gradient. F-type ATPases consist of two structural domains, F(1) containing the extramembraneous catalytic core and F(0) containing the membrane proton channel, linked together by a central stalk and a peripheral stalk. During catalysis, ATP synthesis in the catalytic domain of F(1) is coupled via a rotary mechanism of the central stalk subunits to proton translocation.</text>
</comment>
<dbReference type="Gene3D" id="1.20.5.620">
    <property type="entry name" value="F1F0 ATP synthase subunit B, membrane domain"/>
    <property type="match status" value="1"/>
</dbReference>
<dbReference type="AlphaFoldDB" id="A0A154UXE2"/>
<dbReference type="NCBIfam" id="TIGR01144">
    <property type="entry name" value="ATP_synt_b"/>
    <property type="match status" value="1"/>
</dbReference>
<accession>A0A154UXE2</accession>
<dbReference type="STRING" id="31965.AWH51_01540"/>
<comment type="subunit">
    <text evidence="13 14">F-type ATPases have 2 components, F(1) - the catalytic core - and F(0) - the membrane proton channel. F(1) has five subunits: alpha(3), beta(3), gamma(1), delta(1), epsilon(1). F(0) has three main subunits: a(1), b(2) and c(10-14). The alpha and beta chains form an alternating ring which encloses part of the gamma chain. F(1) is attached to F(0) by a central stalk formed by the gamma and epsilon chains, while a peripheral stalk is formed by the delta and b chains.</text>
</comment>
<dbReference type="Proteomes" id="UP000076218">
    <property type="component" value="Unassembled WGS sequence"/>
</dbReference>
<keyword evidence="10 14" id="KW-0472">Membrane</keyword>
<dbReference type="InterPro" id="IPR028987">
    <property type="entry name" value="ATP_synth_B-like_membr_sf"/>
</dbReference>
<reference evidence="17 18" key="1">
    <citation type="submission" date="2016-01" db="EMBL/GenBank/DDBJ databases">
        <title>Draft genome sequence of Clavibacter michiganensis subsp. tessellarius DOAB 609.</title>
        <authorList>
            <person name="Tambong J.T."/>
        </authorList>
    </citation>
    <scope>NUCLEOTIDE SEQUENCE [LARGE SCALE GENOMIC DNA]</scope>
    <source>
        <strain evidence="17 18">DOAB 609</strain>
    </source>
</reference>
<dbReference type="Pfam" id="PF00430">
    <property type="entry name" value="ATP-synt_B"/>
    <property type="match status" value="1"/>
</dbReference>
<keyword evidence="8 14" id="KW-1133">Transmembrane helix</keyword>
<comment type="subcellular location">
    <subcellularLocation>
        <location evidence="1 14">Cell membrane</location>
        <topology evidence="1 14">Single-pass membrane protein</topology>
    </subcellularLocation>
</comment>
<dbReference type="CDD" id="cd06503">
    <property type="entry name" value="ATP-synt_Fo_b"/>
    <property type="match status" value="1"/>
</dbReference>
<dbReference type="PANTHER" id="PTHR33445">
    <property type="entry name" value="ATP SYNTHASE SUBUNIT B', CHLOROPLASTIC"/>
    <property type="match status" value="1"/>
</dbReference>
<evidence type="ECO:0000256" key="7">
    <source>
        <dbReference type="ARBA" id="ARBA00022781"/>
    </source>
</evidence>
<evidence type="ECO:0000256" key="11">
    <source>
        <dbReference type="ARBA" id="ARBA00023310"/>
    </source>
</evidence>
<dbReference type="InterPro" id="IPR005864">
    <property type="entry name" value="ATP_synth_F0_bsu_bac"/>
</dbReference>
<dbReference type="RefSeq" id="WP_063072900.1">
    <property type="nucleotide sequence ID" value="NZ_LQXA01000061.1"/>
</dbReference>
<proteinExistence type="inferred from homology"/>
<dbReference type="HAMAP" id="MF_01398">
    <property type="entry name" value="ATP_synth_b_bprime"/>
    <property type="match status" value="1"/>
</dbReference>
<comment type="caution">
    <text evidence="17">The sequence shown here is derived from an EMBL/GenBank/DDBJ whole genome shotgun (WGS) entry which is preliminary data.</text>
</comment>
<keyword evidence="5 14" id="KW-0138">CF(0)</keyword>
<protein>
    <recommendedName>
        <fullName evidence="14">ATP synthase subunit b</fullName>
    </recommendedName>
    <alternativeName>
        <fullName evidence="14">ATP synthase F(0) sector subunit b</fullName>
    </alternativeName>
    <alternativeName>
        <fullName evidence="14">ATPase subunit I</fullName>
    </alternativeName>
    <alternativeName>
        <fullName evidence="14">F-type ATPase subunit b</fullName>
        <shortName evidence="14">F-ATPase subunit b</shortName>
    </alternativeName>
</protein>
<evidence type="ECO:0000256" key="6">
    <source>
        <dbReference type="ARBA" id="ARBA00022692"/>
    </source>
</evidence>
<dbReference type="GO" id="GO:0045259">
    <property type="term" value="C:proton-transporting ATP synthase complex"/>
    <property type="evidence" value="ECO:0007669"/>
    <property type="project" value="UniProtKB-KW"/>
</dbReference>
<evidence type="ECO:0000256" key="14">
    <source>
        <dbReference type="HAMAP-Rule" id="MF_01398"/>
    </source>
</evidence>
<dbReference type="GO" id="GO:0046961">
    <property type="term" value="F:proton-transporting ATPase activity, rotational mechanism"/>
    <property type="evidence" value="ECO:0007669"/>
    <property type="project" value="TreeGrafter"/>
</dbReference>
<dbReference type="PANTHER" id="PTHR33445:SF1">
    <property type="entry name" value="ATP SYNTHASE SUBUNIT B"/>
    <property type="match status" value="1"/>
</dbReference>
<dbReference type="SUPFAM" id="SSF81573">
    <property type="entry name" value="F1F0 ATP synthase subunit B, membrane domain"/>
    <property type="match status" value="1"/>
</dbReference>
<evidence type="ECO:0000256" key="16">
    <source>
        <dbReference type="SAM" id="Coils"/>
    </source>
</evidence>
<evidence type="ECO:0000256" key="5">
    <source>
        <dbReference type="ARBA" id="ARBA00022547"/>
    </source>
</evidence>
<keyword evidence="7 14" id="KW-0375">Hydrogen ion transport</keyword>
<evidence type="ECO:0000256" key="1">
    <source>
        <dbReference type="ARBA" id="ARBA00004162"/>
    </source>
</evidence>
<organism evidence="17 18">
    <name type="scientific">Clavibacter tessellarius</name>
    <dbReference type="NCBI Taxonomy" id="31965"/>
    <lineage>
        <taxon>Bacteria</taxon>
        <taxon>Bacillati</taxon>
        <taxon>Actinomycetota</taxon>
        <taxon>Actinomycetes</taxon>
        <taxon>Micrococcales</taxon>
        <taxon>Microbacteriaceae</taxon>
        <taxon>Clavibacter</taxon>
    </lineage>
</organism>
<comment type="similarity">
    <text evidence="2 14 15">Belongs to the ATPase B chain family.</text>
</comment>
<evidence type="ECO:0000256" key="10">
    <source>
        <dbReference type="ARBA" id="ARBA00023136"/>
    </source>
</evidence>
<evidence type="ECO:0000256" key="3">
    <source>
        <dbReference type="ARBA" id="ARBA00022448"/>
    </source>
</evidence>
<evidence type="ECO:0000313" key="17">
    <source>
        <dbReference type="EMBL" id="KZC93735.1"/>
    </source>
</evidence>
<dbReference type="GO" id="GO:0005886">
    <property type="term" value="C:plasma membrane"/>
    <property type="evidence" value="ECO:0007669"/>
    <property type="project" value="UniProtKB-SubCell"/>
</dbReference>
<dbReference type="EMBL" id="LQXA01000061">
    <property type="protein sequence ID" value="KZC93735.1"/>
    <property type="molecule type" value="Genomic_DNA"/>
</dbReference>
<comment type="function">
    <text evidence="14">Component of the F(0) channel, it forms part of the peripheral stalk, linking F(1) to F(0).</text>
</comment>
<evidence type="ECO:0000256" key="9">
    <source>
        <dbReference type="ARBA" id="ARBA00023065"/>
    </source>
</evidence>
<keyword evidence="4 14" id="KW-1003">Cell membrane</keyword>